<dbReference type="EMBL" id="MUJZ01058310">
    <property type="protein sequence ID" value="OTF72013.1"/>
    <property type="molecule type" value="Genomic_DNA"/>
</dbReference>
<keyword evidence="2" id="KW-1185">Reference proteome</keyword>
<protein>
    <submittedName>
        <fullName evidence="1">Uncharacterized protein</fullName>
    </submittedName>
</protein>
<dbReference type="AlphaFoldDB" id="A0A1Y3AWJ7"/>
<gene>
    <name evidence="1" type="ORF">BLA29_000570</name>
</gene>
<accession>A0A1Y3AWJ7</accession>
<comment type="caution">
    <text evidence="1">The sequence shown here is derived from an EMBL/GenBank/DDBJ whole genome shotgun (WGS) entry which is preliminary data.</text>
</comment>
<organism evidence="1 2">
    <name type="scientific">Euroglyphus maynei</name>
    <name type="common">Mayne's house dust mite</name>
    <dbReference type="NCBI Taxonomy" id="6958"/>
    <lineage>
        <taxon>Eukaryota</taxon>
        <taxon>Metazoa</taxon>
        <taxon>Ecdysozoa</taxon>
        <taxon>Arthropoda</taxon>
        <taxon>Chelicerata</taxon>
        <taxon>Arachnida</taxon>
        <taxon>Acari</taxon>
        <taxon>Acariformes</taxon>
        <taxon>Sarcoptiformes</taxon>
        <taxon>Astigmata</taxon>
        <taxon>Psoroptidia</taxon>
        <taxon>Analgoidea</taxon>
        <taxon>Pyroglyphidae</taxon>
        <taxon>Pyroglyphinae</taxon>
        <taxon>Euroglyphus</taxon>
    </lineage>
</organism>
<name>A0A1Y3AWJ7_EURMA</name>
<sequence length="80" mass="9097">MIQNKNMNVMKFIEDLSISDKSDRVSIVSIIGKSALQSCNAKATCIPEWIGQNLFNSKLQDKTLLMKDDVRLCKLMDIMM</sequence>
<evidence type="ECO:0000313" key="1">
    <source>
        <dbReference type="EMBL" id="OTF72013.1"/>
    </source>
</evidence>
<evidence type="ECO:0000313" key="2">
    <source>
        <dbReference type="Proteomes" id="UP000194236"/>
    </source>
</evidence>
<proteinExistence type="predicted"/>
<reference evidence="1 2" key="1">
    <citation type="submission" date="2017-03" db="EMBL/GenBank/DDBJ databases">
        <title>Genome Survey of Euroglyphus maynei.</title>
        <authorList>
            <person name="Arlian L.G."/>
            <person name="Morgan M.S."/>
            <person name="Rider S.D."/>
        </authorList>
    </citation>
    <scope>NUCLEOTIDE SEQUENCE [LARGE SCALE GENOMIC DNA]</scope>
    <source>
        <strain evidence="1">Arlian Lab</strain>
        <tissue evidence="1">Whole body</tissue>
    </source>
</reference>
<dbReference type="Proteomes" id="UP000194236">
    <property type="component" value="Unassembled WGS sequence"/>
</dbReference>